<accession>A0ABT0S1N2</accession>
<dbReference type="RefSeq" id="WP_249831252.1">
    <property type="nucleotide sequence ID" value="NZ_JAMGBE010000002.1"/>
</dbReference>
<keyword evidence="2" id="KW-1185">Reference proteome</keyword>
<organism evidence="1 2">
    <name type="scientific">Sphingomonas hankyongi</name>
    <dbReference type="NCBI Taxonomy" id="2908209"/>
    <lineage>
        <taxon>Bacteria</taxon>
        <taxon>Pseudomonadati</taxon>
        <taxon>Pseudomonadota</taxon>
        <taxon>Alphaproteobacteria</taxon>
        <taxon>Sphingomonadales</taxon>
        <taxon>Sphingomonadaceae</taxon>
        <taxon>Sphingomonas</taxon>
    </lineage>
</organism>
<evidence type="ECO:0008006" key="3">
    <source>
        <dbReference type="Google" id="ProtNLM"/>
    </source>
</evidence>
<proteinExistence type="predicted"/>
<dbReference type="Proteomes" id="UP001165342">
    <property type="component" value="Unassembled WGS sequence"/>
</dbReference>
<protein>
    <recommendedName>
        <fullName evidence="3">Resolvase/invertase-type recombinase catalytic domain-containing protein</fullName>
    </recommendedName>
</protein>
<gene>
    <name evidence="1" type="ORF">LZ538_06885</name>
</gene>
<evidence type="ECO:0000313" key="2">
    <source>
        <dbReference type="Proteomes" id="UP001165342"/>
    </source>
</evidence>
<comment type="caution">
    <text evidence="1">The sequence shown here is derived from an EMBL/GenBank/DDBJ whole genome shotgun (WGS) entry which is preliminary data.</text>
</comment>
<sequence>MTKRLSRLGPEGHFLEKPLDSLKSLGALDRQMQRLRLKLVVAGVEEGDDRRGRTEVLPGALEDIILSLHLFG</sequence>
<name>A0ABT0S1N2_9SPHN</name>
<evidence type="ECO:0000313" key="1">
    <source>
        <dbReference type="EMBL" id="MCL6729780.1"/>
    </source>
</evidence>
<dbReference type="EMBL" id="JAMGBE010000002">
    <property type="protein sequence ID" value="MCL6729780.1"/>
    <property type="molecule type" value="Genomic_DNA"/>
</dbReference>
<reference evidence="1" key="1">
    <citation type="submission" date="2022-05" db="EMBL/GenBank/DDBJ databases">
        <authorList>
            <person name="Jo J.-H."/>
            <person name="Im W.-T."/>
        </authorList>
    </citation>
    <scope>NUCLEOTIDE SEQUENCE</scope>
    <source>
        <strain evidence="1">SE220</strain>
    </source>
</reference>